<keyword evidence="2" id="KW-1185">Reference proteome</keyword>
<sequence>MEKRLTKMETMLERILQCVESNQRSSTSSKLDILSISSVAELRAFEDIDEETYCKVMNYFHYIGSFNLKEAINLCFKESLQDAFTPCLTWWGREKQ</sequence>
<dbReference type="Proteomes" id="UP000008237">
    <property type="component" value="Unassembled WGS sequence"/>
</dbReference>
<dbReference type="InParanoid" id="E2C199"/>
<gene>
    <name evidence="1" type="ORF">EAI_06241</name>
</gene>
<reference evidence="1 2" key="1">
    <citation type="journal article" date="2010" name="Science">
        <title>Genomic comparison of the ants Camponotus floridanus and Harpegnathos saltator.</title>
        <authorList>
            <person name="Bonasio R."/>
            <person name="Zhang G."/>
            <person name="Ye C."/>
            <person name="Mutti N.S."/>
            <person name="Fang X."/>
            <person name="Qin N."/>
            <person name="Donahue G."/>
            <person name="Yang P."/>
            <person name="Li Q."/>
            <person name="Li C."/>
            <person name="Zhang P."/>
            <person name="Huang Z."/>
            <person name="Berger S.L."/>
            <person name="Reinberg D."/>
            <person name="Wang J."/>
            <person name="Liebig J."/>
        </authorList>
    </citation>
    <scope>NUCLEOTIDE SEQUENCE [LARGE SCALE GENOMIC DNA]</scope>
    <source>
        <strain evidence="1 2">R22 G/1</strain>
    </source>
</reference>
<dbReference type="OrthoDB" id="7553767at2759"/>
<protein>
    <recommendedName>
        <fullName evidence="3">DUF4806 domain-containing protein</fullName>
    </recommendedName>
</protein>
<evidence type="ECO:0000313" key="2">
    <source>
        <dbReference type="Proteomes" id="UP000008237"/>
    </source>
</evidence>
<evidence type="ECO:0000313" key="1">
    <source>
        <dbReference type="EMBL" id="EFN78286.1"/>
    </source>
</evidence>
<dbReference type="EMBL" id="GL451911">
    <property type="protein sequence ID" value="EFN78286.1"/>
    <property type="molecule type" value="Genomic_DNA"/>
</dbReference>
<evidence type="ECO:0008006" key="3">
    <source>
        <dbReference type="Google" id="ProtNLM"/>
    </source>
</evidence>
<organism evidence="2">
    <name type="scientific">Harpegnathos saltator</name>
    <name type="common">Jerdon's jumping ant</name>
    <dbReference type="NCBI Taxonomy" id="610380"/>
    <lineage>
        <taxon>Eukaryota</taxon>
        <taxon>Metazoa</taxon>
        <taxon>Ecdysozoa</taxon>
        <taxon>Arthropoda</taxon>
        <taxon>Hexapoda</taxon>
        <taxon>Insecta</taxon>
        <taxon>Pterygota</taxon>
        <taxon>Neoptera</taxon>
        <taxon>Endopterygota</taxon>
        <taxon>Hymenoptera</taxon>
        <taxon>Apocrita</taxon>
        <taxon>Aculeata</taxon>
        <taxon>Formicoidea</taxon>
        <taxon>Formicidae</taxon>
        <taxon>Ponerinae</taxon>
        <taxon>Ponerini</taxon>
        <taxon>Harpegnathos</taxon>
    </lineage>
</organism>
<proteinExistence type="predicted"/>
<dbReference type="PhylomeDB" id="E2C199"/>
<dbReference type="AlphaFoldDB" id="E2C199"/>
<accession>E2C199</accession>
<name>E2C199_HARSA</name>